<feature type="transmembrane region" description="Helical" evidence="6">
    <location>
        <begin position="121"/>
        <end position="142"/>
    </location>
</feature>
<dbReference type="Pfam" id="PF01943">
    <property type="entry name" value="Polysacc_synt"/>
    <property type="match status" value="1"/>
</dbReference>
<dbReference type="OrthoDB" id="3249502at2"/>
<evidence type="ECO:0000256" key="4">
    <source>
        <dbReference type="ARBA" id="ARBA00022989"/>
    </source>
</evidence>
<evidence type="ECO:0000256" key="3">
    <source>
        <dbReference type="ARBA" id="ARBA00022692"/>
    </source>
</evidence>
<evidence type="ECO:0000256" key="1">
    <source>
        <dbReference type="ARBA" id="ARBA00004651"/>
    </source>
</evidence>
<feature type="transmembrane region" description="Helical" evidence="6">
    <location>
        <begin position="443"/>
        <end position="467"/>
    </location>
</feature>
<dbReference type="KEGG" id="fte:Fluta_0723"/>
<comment type="subcellular location">
    <subcellularLocation>
        <location evidence="1">Cell membrane</location>
        <topology evidence="1">Multi-pass membrane protein</topology>
    </subcellularLocation>
</comment>
<feature type="transmembrane region" description="Helical" evidence="6">
    <location>
        <begin position="84"/>
        <end position="109"/>
    </location>
</feature>
<feature type="transmembrane region" description="Helical" evidence="6">
    <location>
        <begin position="329"/>
        <end position="349"/>
    </location>
</feature>
<name>F2II27_FLUTR</name>
<feature type="transmembrane region" description="Helical" evidence="6">
    <location>
        <begin position="12"/>
        <end position="33"/>
    </location>
</feature>
<dbReference type="InterPro" id="IPR002797">
    <property type="entry name" value="Polysacc_synth"/>
</dbReference>
<dbReference type="Proteomes" id="UP000007463">
    <property type="component" value="Chromosome"/>
</dbReference>
<feature type="transmembrane region" description="Helical" evidence="6">
    <location>
        <begin position="295"/>
        <end position="317"/>
    </location>
</feature>
<keyword evidence="4 6" id="KW-1133">Transmembrane helix</keyword>
<evidence type="ECO:0000256" key="2">
    <source>
        <dbReference type="ARBA" id="ARBA00022475"/>
    </source>
</evidence>
<evidence type="ECO:0000313" key="8">
    <source>
        <dbReference type="Proteomes" id="UP000007463"/>
    </source>
</evidence>
<feature type="transmembrane region" description="Helical" evidence="6">
    <location>
        <begin position="45"/>
        <end position="63"/>
    </location>
</feature>
<gene>
    <name evidence="7" type="ordered locus">Fluta_0723</name>
</gene>
<feature type="transmembrane region" description="Helical" evidence="6">
    <location>
        <begin position="215"/>
        <end position="233"/>
    </location>
</feature>
<feature type="transmembrane region" description="Helical" evidence="6">
    <location>
        <begin position="361"/>
        <end position="383"/>
    </location>
</feature>
<dbReference type="RefSeq" id="WP_013685499.1">
    <property type="nucleotide sequence ID" value="NC_015321.1"/>
</dbReference>
<dbReference type="PANTHER" id="PTHR30250">
    <property type="entry name" value="PST FAMILY PREDICTED COLANIC ACID TRANSPORTER"/>
    <property type="match status" value="1"/>
</dbReference>
<dbReference type="eggNOG" id="COG2244">
    <property type="taxonomic scope" value="Bacteria"/>
</dbReference>
<dbReference type="EMBL" id="CP002542">
    <property type="protein sequence ID" value="AEA42727.1"/>
    <property type="molecule type" value="Genomic_DNA"/>
</dbReference>
<accession>F2II27</accession>
<dbReference type="HOGENOM" id="CLU_022017_7_4_10"/>
<evidence type="ECO:0000313" key="7">
    <source>
        <dbReference type="EMBL" id="AEA42727.1"/>
    </source>
</evidence>
<reference evidence="8" key="2">
    <citation type="submission" date="2011-02" db="EMBL/GenBank/DDBJ databases">
        <title>The complete genome of Fluviicola taffensis DSM 16823.</title>
        <authorList>
            <consortium name="US DOE Joint Genome Institute (JGI-PGF)"/>
            <person name="Lucas S."/>
            <person name="Copeland A."/>
            <person name="Lapidus A."/>
            <person name="Bruce D."/>
            <person name="Goodwin L."/>
            <person name="Pitluck S."/>
            <person name="Kyrpides N."/>
            <person name="Mavromatis K."/>
            <person name="Ivanova N."/>
            <person name="Mikhailova N."/>
            <person name="Pagani I."/>
            <person name="Chertkov O."/>
            <person name="Detter J.C."/>
            <person name="Han C."/>
            <person name="Tapia R."/>
            <person name="Land M."/>
            <person name="Hauser L."/>
            <person name="Markowitz V."/>
            <person name="Cheng J.-F."/>
            <person name="Hugenholtz P."/>
            <person name="Woyke T."/>
            <person name="Wu D."/>
            <person name="Tindall B."/>
            <person name="Pomrenke H.G."/>
            <person name="Brambilla E."/>
            <person name="Klenk H.-P."/>
            <person name="Eisen J.A."/>
        </authorList>
    </citation>
    <scope>NUCLEOTIDE SEQUENCE [LARGE SCALE GENOMIC DNA]</scope>
    <source>
        <strain evidence="8">DSM 16823 / RW262 / RW262</strain>
    </source>
</reference>
<reference evidence="7 8" key="1">
    <citation type="journal article" date="2011" name="Stand. Genomic Sci.">
        <title>Complete genome sequence of the gliding freshwater bacterium Fluviicola taffensis type strain (RW262).</title>
        <authorList>
            <person name="Woyke T."/>
            <person name="Chertkov O."/>
            <person name="Lapidus A."/>
            <person name="Nolan M."/>
            <person name="Lucas S."/>
            <person name="Del Rio T.G."/>
            <person name="Tice H."/>
            <person name="Cheng J.F."/>
            <person name="Tapia R."/>
            <person name="Han C."/>
            <person name="Goodwin L."/>
            <person name="Pitluck S."/>
            <person name="Liolios K."/>
            <person name="Pagani I."/>
            <person name="Ivanova N."/>
            <person name="Huntemann M."/>
            <person name="Mavromatis K."/>
            <person name="Mikhailova N."/>
            <person name="Pati A."/>
            <person name="Chen A."/>
            <person name="Palaniappan K."/>
            <person name="Land M."/>
            <person name="Hauser L."/>
            <person name="Brambilla E.M."/>
            <person name="Rohde M."/>
            <person name="Mwirichia R."/>
            <person name="Sikorski J."/>
            <person name="Tindall B.J."/>
            <person name="Goker M."/>
            <person name="Bristow J."/>
            <person name="Eisen J.A."/>
            <person name="Markowitz V."/>
            <person name="Hugenholtz P."/>
            <person name="Klenk H.P."/>
            <person name="Kyrpides N.C."/>
        </authorList>
    </citation>
    <scope>NUCLEOTIDE SEQUENCE [LARGE SCALE GENOMIC DNA]</scope>
    <source>
        <strain evidence="8">DSM 16823 / RW262 / RW262</strain>
    </source>
</reference>
<proteinExistence type="predicted"/>
<dbReference type="GO" id="GO:0005886">
    <property type="term" value="C:plasma membrane"/>
    <property type="evidence" value="ECO:0007669"/>
    <property type="project" value="UniProtKB-SubCell"/>
</dbReference>
<dbReference type="PANTHER" id="PTHR30250:SF11">
    <property type="entry name" value="O-ANTIGEN TRANSPORTER-RELATED"/>
    <property type="match status" value="1"/>
</dbReference>
<feature type="transmembrane region" description="Helical" evidence="6">
    <location>
        <begin position="253"/>
        <end position="274"/>
    </location>
</feature>
<organism evidence="7 8">
    <name type="scientific">Fluviicola taffensis (strain DSM 16823 / NCIMB 13979 / RW262)</name>
    <dbReference type="NCBI Taxonomy" id="755732"/>
    <lineage>
        <taxon>Bacteria</taxon>
        <taxon>Pseudomonadati</taxon>
        <taxon>Bacteroidota</taxon>
        <taxon>Flavobacteriia</taxon>
        <taxon>Flavobacteriales</taxon>
        <taxon>Crocinitomicaceae</taxon>
        <taxon>Fluviicola</taxon>
    </lineage>
</organism>
<feature type="transmembrane region" description="Helical" evidence="6">
    <location>
        <begin position="389"/>
        <end position="405"/>
    </location>
</feature>
<dbReference type="AlphaFoldDB" id="F2II27"/>
<sequence length="489" mass="55164">MRSLLKQLVGESAIYGISGIVTKFIGIFLVPLYTNIFEPSDYGMINIINSFFFFVGIFVVFALDNSAARWFYDTEDLEDRKKTISSWFWFQLLITTVVCSGIILLSGFLSKKLLHTNDPDLFIISAISVFTGVLPIIVQNWLRMQRKAVHTVVFSLLYSLLTIGLTIYFVLMERSGIIGVFYAVVISNSVASIYCIFLLRSWISMKYLSGKRLKEMLVFALPLIPTSIAFWVINSSSTFVLDYFYDLEEVGIFQLGLTISSAVTLFTSSFQMAWGPFAYSIIKKDNAKEVYSTVLTAYTIIANLIALSLALFAYELLVVFTTPNYYDAYLVAGFLSFNSTIYSYVYIIGIGNGIVKNNKPLAISVLLSAAVTTGLLVVLTPMYGKTGTAISMIIGNMIIPIYVYFSAQKRYHIPYKMILVLSLCGFSFGLYLLYLLIKTDVTYINIIIKGILIIGYIISGFIALYLWDRKSFDAIKQFYSNFKTRKNKV</sequence>
<keyword evidence="2" id="KW-1003">Cell membrane</keyword>
<evidence type="ECO:0000256" key="6">
    <source>
        <dbReference type="SAM" id="Phobius"/>
    </source>
</evidence>
<evidence type="ECO:0000256" key="5">
    <source>
        <dbReference type="ARBA" id="ARBA00023136"/>
    </source>
</evidence>
<feature type="transmembrane region" description="Helical" evidence="6">
    <location>
        <begin position="177"/>
        <end position="203"/>
    </location>
</feature>
<feature type="transmembrane region" description="Helical" evidence="6">
    <location>
        <begin position="149"/>
        <end position="171"/>
    </location>
</feature>
<feature type="transmembrane region" description="Helical" evidence="6">
    <location>
        <begin position="417"/>
        <end position="437"/>
    </location>
</feature>
<keyword evidence="8" id="KW-1185">Reference proteome</keyword>
<dbReference type="STRING" id="755732.Fluta_0723"/>
<dbReference type="InterPro" id="IPR050833">
    <property type="entry name" value="Poly_Biosynth_Transport"/>
</dbReference>
<keyword evidence="5 6" id="KW-0472">Membrane</keyword>
<keyword evidence="3 6" id="KW-0812">Transmembrane</keyword>
<protein>
    <submittedName>
        <fullName evidence="7">Polysaccharide biosynthesis protein</fullName>
    </submittedName>
</protein>